<keyword evidence="2" id="KW-0560">Oxidoreductase</keyword>
<keyword evidence="6" id="KW-1185">Reference proteome</keyword>
<gene>
    <name evidence="5" type="ORF">SAMN05660328_101362</name>
</gene>
<dbReference type="PANTHER" id="PTHR43115">
    <property type="entry name" value="DEHYDROGENASE/REDUCTASE SDR FAMILY MEMBER 11"/>
    <property type="match status" value="1"/>
</dbReference>
<dbReference type="PRINTS" id="PR00080">
    <property type="entry name" value="SDRFAMILY"/>
</dbReference>
<dbReference type="PRINTS" id="PR00081">
    <property type="entry name" value="GDHRDH"/>
</dbReference>
<dbReference type="Proteomes" id="UP000183629">
    <property type="component" value="Unassembled WGS sequence"/>
</dbReference>
<evidence type="ECO:0000256" key="2">
    <source>
        <dbReference type="ARBA" id="ARBA00023002"/>
    </source>
</evidence>
<dbReference type="PANTHER" id="PTHR43115:SF4">
    <property type="entry name" value="DEHYDROGENASE_REDUCTASE SDR FAMILY MEMBER 11"/>
    <property type="match status" value="1"/>
</dbReference>
<feature type="domain" description="Ketoreductase" evidence="4">
    <location>
        <begin position="7"/>
        <end position="193"/>
    </location>
</feature>
<sequence length="249" mass="26592">MEKTTEKVIVITGASSGIGAATAKALAKSGHKLILVARRENKLQELVTSIEAEGGEAKYILADVSQLDKNQEIAKFALDSYGRIDVWINNAGLMPLSEFSKGLVEEWNQMIDVNLKGTLYGIDAALPIMRQQKSGHFINVASLSAHQSGATTGVYAATKFGVWAASEALRQEEAAAKSNVRVTVISPGAVDTELPQHASDQAVKENLAGFYSALAIPAEEVARCIQFAIDTPANTSINEIIIRPTAQVL</sequence>
<dbReference type="AlphaFoldDB" id="A0A1I7FFN1"/>
<accession>A0A1I7FFN1</accession>
<dbReference type="SMART" id="SM00822">
    <property type="entry name" value="PKS_KR"/>
    <property type="match status" value="1"/>
</dbReference>
<dbReference type="Gene3D" id="3.40.50.720">
    <property type="entry name" value="NAD(P)-binding Rossmann-like Domain"/>
    <property type="match status" value="1"/>
</dbReference>
<reference evidence="6" key="1">
    <citation type="submission" date="2016-10" db="EMBL/GenBank/DDBJ databases">
        <authorList>
            <person name="Varghese N."/>
            <person name="Submissions S."/>
        </authorList>
    </citation>
    <scope>NUCLEOTIDE SEQUENCE [LARGE SCALE GENOMIC DNA]</scope>
    <source>
        <strain evidence="6">LMG 15572</strain>
    </source>
</reference>
<dbReference type="EMBL" id="FPBN01000001">
    <property type="protein sequence ID" value="SFU34944.1"/>
    <property type="molecule type" value="Genomic_DNA"/>
</dbReference>
<proteinExistence type="inferred from homology"/>
<dbReference type="Pfam" id="PF00106">
    <property type="entry name" value="adh_short"/>
    <property type="match status" value="1"/>
</dbReference>
<protein>
    <submittedName>
        <fullName evidence="5">NADP-dependent 3-hydroxy acid dehydrogenase YdfG</fullName>
    </submittedName>
</protein>
<dbReference type="RefSeq" id="WP_074656783.1">
    <property type="nucleotide sequence ID" value="NZ_FOLZ01000001.1"/>
</dbReference>
<dbReference type="InterPro" id="IPR036291">
    <property type="entry name" value="NAD(P)-bd_dom_sf"/>
</dbReference>
<dbReference type="FunFam" id="3.40.50.720:FF:000047">
    <property type="entry name" value="NADP-dependent L-serine/L-allo-threonine dehydrogenase"/>
    <property type="match status" value="1"/>
</dbReference>
<dbReference type="GO" id="GO:0016616">
    <property type="term" value="F:oxidoreductase activity, acting on the CH-OH group of donors, NAD or NADP as acceptor"/>
    <property type="evidence" value="ECO:0007669"/>
    <property type="project" value="UniProtKB-ARBA"/>
</dbReference>
<evidence type="ECO:0000256" key="3">
    <source>
        <dbReference type="RuleBase" id="RU000363"/>
    </source>
</evidence>
<evidence type="ECO:0000313" key="6">
    <source>
        <dbReference type="Proteomes" id="UP000183629"/>
    </source>
</evidence>
<evidence type="ECO:0000256" key="1">
    <source>
        <dbReference type="ARBA" id="ARBA00006484"/>
    </source>
</evidence>
<dbReference type="InterPro" id="IPR057326">
    <property type="entry name" value="KR_dom"/>
</dbReference>
<evidence type="ECO:0000259" key="4">
    <source>
        <dbReference type="SMART" id="SM00822"/>
    </source>
</evidence>
<organism evidence="5 6">
    <name type="scientific">Streptococcus gallolyticus</name>
    <dbReference type="NCBI Taxonomy" id="315405"/>
    <lineage>
        <taxon>Bacteria</taxon>
        <taxon>Bacillati</taxon>
        <taxon>Bacillota</taxon>
        <taxon>Bacilli</taxon>
        <taxon>Lactobacillales</taxon>
        <taxon>Streptococcaceae</taxon>
        <taxon>Streptococcus</taxon>
    </lineage>
</organism>
<dbReference type="InterPro" id="IPR002347">
    <property type="entry name" value="SDR_fam"/>
</dbReference>
<dbReference type="SUPFAM" id="SSF51735">
    <property type="entry name" value="NAD(P)-binding Rossmann-fold domains"/>
    <property type="match status" value="1"/>
</dbReference>
<evidence type="ECO:0000313" key="5">
    <source>
        <dbReference type="EMBL" id="SFU34944.1"/>
    </source>
</evidence>
<name>A0A1I7FFN1_9STRE</name>
<comment type="similarity">
    <text evidence="1 3">Belongs to the short-chain dehydrogenases/reductases (SDR) family.</text>
</comment>